<evidence type="ECO:0000313" key="2">
    <source>
        <dbReference type="EMBL" id="CBH16728.1"/>
    </source>
</evidence>
<feature type="transmembrane region" description="Helical" evidence="1">
    <location>
        <begin position="86"/>
        <end position="106"/>
    </location>
</feature>
<evidence type="ECO:0000313" key="3">
    <source>
        <dbReference type="Proteomes" id="UP000002316"/>
    </source>
</evidence>
<keyword evidence="1" id="KW-0812">Transmembrane</keyword>
<feature type="transmembrane region" description="Helical" evidence="1">
    <location>
        <begin position="7"/>
        <end position="34"/>
    </location>
</feature>
<keyword evidence="1" id="KW-1133">Transmembrane helix</keyword>
<dbReference type="AlphaFoldDB" id="D0A0H0"/>
<dbReference type="KEGG" id="tbg:TbgDal_X18310"/>
<protein>
    <submittedName>
        <fullName evidence="2">Uncharacterized protein</fullName>
    </submittedName>
</protein>
<organism evidence="2 3">
    <name type="scientific">Trypanosoma brucei gambiense (strain MHOM/CI/86/DAL972)</name>
    <dbReference type="NCBI Taxonomy" id="679716"/>
    <lineage>
        <taxon>Eukaryota</taxon>
        <taxon>Discoba</taxon>
        <taxon>Euglenozoa</taxon>
        <taxon>Kinetoplastea</taxon>
        <taxon>Metakinetoplastina</taxon>
        <taxon>Trypanosomatida</taxon>
        <taxon>Trypanosomatidae</taxon>
        <taxon>Trypanosoma</taxon>
    </lineage>
</organism>
<dbReference type="Proteomes" id="UP000002316">
    <property type="component" value="Chromosome 10"/>
</dbReference>
<dbReference type="RefSeq" id="XP_011778992.1">
    <property type="nucleotide sequence ID" value="XM_011780690.1"/>
</dbReference>
<evidence type="ECO:0000256" key="1">
    <source>
        <dbReference type="SAM" id="Phobius"/>
    </source>
</evidence>
<accession>D0A0H0</accession>
<reference evidence="3" key="1">
    <citation type="journal article" date="2010" name="PLoS Negl. Trop. Dis.">
        <title>The genome sequence of Trypanosoma brucei gambiense, causative agent of chronic human african trypanosomiasis.</title>
        <authorList>
            <person name="Jackson A.P."/>
            <person name="Sanders M."/>
            <person name="Berry A."/>
            <person name="McQuillan J."/>
            <person name="Aslett M.A."/>
            <person name="Quail M.A."/>
            <person name="Chukualim B."/>
            <person name="Capewell P."/>
            <person name="MacLeod A."/>
            <person name="Melville S.E."/>
            <person name="Gibson W."/>
            <person name="Barry J.D."/>
            <person name="Berriman M."/>
            <person name="Hertz-Fowler C."/>
        </authorList>
    </citation>
    <scope>NUCLEOTIDE SEQUENCE [LARGE SCALE GENOMIC DNA]</scope>
    <source>
        <strain evidence="3">MHOM/CI/86/DAL972</strain>
    </source>
</reference>
<dbReference type="EMBL" id="FN554973">
    <property type="protein sequence ID" value="CBH16728.1"/>
    <property type="molecule type" value="Genomic_DNA"/>
</dbReference>
<keyword evidence="1" id="KW-0472">Membrane</keyword>
<gene>
    <name evidence="2" type="ORF">TbgDal_X18310</name>
</gene>
<proteinExistence type="predicted"/>
<feature type="transmembrane region" description="Helical" evidence="1">
    <location>
        <begin position="54"/>
        <end position="74"/>
    </location>
</feature>
<name>D0A0H0_TRYB9</name>
<sequence length="108" mass="12592">MKFLGFFCFYVFMCVCMWEMFIFQIIPFCFFFLLVVVFSSTRSSSSPPPQVVPFPFLFFSFALSLDFSWCSVHVPGEISTLSLNHLFLPFLSYAAAPFSFLLFFVFPF</sequence>
<dbReference type="GeneID" id="23865078"/>